<dbReference type="GO" id="GO:0005634">
    <property type="term" value="C:nucleus"/>
    <property type="evidence" value="ECO:0007669"/>
    <property type="project" value="TreeGrafter"/>
</dbReference>
<evidence type="ECO:0000256" key="2">
    <source>
        <dbReference type="ARBA" id="ARBA00022857"/>
    </source>
</evidence>
<evidence type="ECO:0000313" key="4">
    <source>
        <dbReference type="EMBL" id="KAH8688719.1"/>
    </source>
</evidence>
<dbReference type="AlphaFoldDB" id="A0AAD4KCZ9"/>
<sequence>MPLDQKKVLVVFGATGVQGGSVTRAILNDPIAREEFHVRAVTRDPSKPAAIALAETGAEIIQANLEDKEALRIALKGAYAVYAVTTFFETFDFAAETKQGQNVADIAKELDVKHLIWSGLPNVSKITNNKLTRVLHFDSKARVTDYIRSLGIPHTIVHIGTYSKIVIDALAHLSPESRSYGMFWPEPTNETTRLPIIDEYIDIGKFIKAILLKPEQSLGRQLNLAEKWYTIQELVTIMRDLSLDVVFQSLDQETFKKGLTLKGVPDIFQEDLVQVMQYVNGYNLFGGGDIEESHQIVGGRLSSFREALERSPDFKKLLE</sequence>
<keyword evidence="2" id="KW-0521">NADP</keyword>
<dbReference type="PANTHER" id="PTHR42748">
    <property type="entry name" value="NITROGEN METABOLITE REPRESSION PROTEIN NMRA FAMILY MEMBER"/>
    <property type="match status" value="1"/>
</dbReference>
<protein>
    <submittedName>
        <fullName evidence="4">NmrA family transcriptional regulator</fullName>
    </submittedName>
</protein>
<comment type="caution">
    <text evidence="4">The sequence shown here is derived from an EMBL/GenBank/DDBJ whole genome shotgun (WGS) entry which is preliminary data.</text>
</comment>
<comment type="similarity">
    <text evidence="1">Belongs to the NmrA-type oxidoreductase family.</text>
</comment>
<name>A0AAD4KCZ9_9EURO</name>
<dbReference type="InterPro" id="IPR051164">
    <property type="entry name" value="NmrA-like_oxidored"/>
</dbReference>
<accession>A0AAD4KCZ9</accession>
<dbReference type="PANTHER" id="PTHR42748:SF31">
    <property type="entry name" value="NMRA-LIKE DOMAIN-CONTAINING PROTEIN-RELATED"/>
    <property type="match status" value="1"/>
</dbReference>
<organism evidence="4 5">
    <name type="scientific">Talaromyces proteolyticus</name>
    <dbReference type="NCBI Taxonomy" id="1131652"/>
    <lineage>
        <taxon>Eukaryota</taxon>
        <taxon>Fungi</taxon>
        <taxon>Dikarya</taxon>
        <taxon>Ascomycota</taxon>
        <taxon>Pezizomycotina</taxon>
        <taxon>Eurotiomycetes</taxon>
        <taxon>Eurotiomycetidae</taxon>
        <taxon>Eurotiales</taxon>
        <taxon>Trichocomaceae</taxon>
        <taxon>Talaromyces</taxon>
        <taxon>Talaromyces sect. Bacilispori</taxon>
    </lineage>
</organism>
<dbReference type="CDD" id="cd05251">
    <property type="entry name" value="NmrA_like_SDR_a"/>
    <property type="match status" value="1"/>
</dbReference>
<evidence type="ECO:0000256" key="1">
    <source>
        <dbReference type="ARBA" id="ARBA00006328"/>
    </source>
</evidence>
<dbReference type="EMBL" id="JAJTJA010000017">
    <property type="protein sequence ID" value="KAH8688719.1"/>
    <property type="molecule type" value="Genomic_DNA"/>
</dbReference>
<evidence type="ECO:0000259" key="3">
    <source>
        <dbReference type="Pfam" id="PF05368"/>
    </source>
</evidence>
<dbReference type="InterPro" id="IPR036291">
    <property type="entry name" value="NAD(P)-bd_dom_sf"/>
</dbReference>
<keyword evidence="5" id="KW-1185">Reference proteome</keyword>
<proteinExistence type="inferred from homology"/>
<dbReference type="Pfam" id="PF05368">
    <property type="entry name" value="NmrA"/>
    <property type="match status" value="1"/>
</dbReference>
<dbReference type="GeneID" id="70247939"/>
<dbReference type="Gene3D" id="3.90.25.10">
    <property type="entry name" value="UDP-galactose 4-epimerase, domain 1"/>
    <property type="match status" value="1"/>
</dbReference>
<feature type="domain" description="NmrA-like" evidence="3">
    <location>
        <begin position="5"/>
        <end position="301"/>
    </location>
</feature>
<dbReference type="Gene3D" id="3.40.50.720">
    <property type="entry name" value="NAD(P)-binding Rossmann-like Domain"/>
    <property type="match status" value="1"/>
</dbReference>
<reference evidence="4" key="1">
    <citation type="submission" date="2021-12" db="EMBL/GenBank/DDBJ databases">
        <title>Convergent genome expansion in fungi linked to evolution of root-endophyte symbiosis.</title>
        <authorList>
            <consortium name="DOE Joint Genome Institute"/>
            <person name="Ke Y.-H."/>
            <person name="Bonito G."/>
            <person name="Liao H.-L."/>
            <person name="Looney B."/>
            <person name="Rojas-Flechas A."/>
            <person name="Nash J."/>
            <person name="Hameed K."/>
            <person name="Schadt C."/>
            <person name="Martin F."/>
            <person name="Crous P.W."/>
            <person name="Miettinen O."/>
            <person name="Magnuson J.K."/>
            <person name="Labbe J."/>
            <person name="Jacobson D."/>
            <person name="Doktycz M.J."/>
            <person name="Veneault-Fourrey C."/>
            <person name="Kuo A."/>
            <person name="Mondo S."/>
            <person name="Calhoun S."/>
            <person name="Riley R."/>
            <person name="Ohm R."/>
            <person name="LaButti K."/>
            <person name="Andreopoulos B."/>
            <person name="Pangilinan J."/>
            <person name="Nolan M."/>
            <person name="Tritt A."/>
            <person name="Clum A."/>
            <person name="Lipzen A."/>
            <person name="Daum C."/>
            <person name="Barry K."/>
            <person name="Grigoriev I.V."/>
            <person name="Vilgalys R."/>
        </authorList>
    </citation>
    <scope>NUCLEOTIDE SEQUENCE</scope>
    <source>
        <strain evidence="4">PMI_201</strain>
    </source>
</reference>
<dbReference type="Proteomes" id="UP001201262">
    <property type="component" value="Unassembled WGS sequence"/>
</dbReference>
<dbReference type="RefSeq" id="XP_046065191.1">
    <property type="nucleotide sequence ID" value="XM_046217652.1"/>
</dbReference>
<dbReference type="InterPro" id="IPR008030">
    <property type="entry name" value="NmrA-like"/>
</dbReference>
<dbReference type="SUPFAM" id="SSF51735">
    <property type="entry name" value="NAD(P)-binding Rossmann-fold domains"/>
    <property type="match status" value="1"/>
</dbReference>
<gene>
    <name evidence="4" type="ORF">BGW36DRAFT_392070</name>
</gene>
<evidence type="ECO:0000313" key="5">
    <source>
        <dbReference type="Proteomes" id="UP001201262"/>
    </source>
</evidence>